<feature type="domain" description="Glycosyl transferase family 1" evidence="1">
    <location>
        <begin position="115"/>
        <end position="276"/>
    </location>
</feature>
<dbReference type="InterPro" id="IPR001296">
    <property type="entry name" value="Glyco_trans_1"/>
</dbReference>
<dbReference type="GO" id="GO:0016740">
    <property type="term" value="F:transferase activity"/>
    <property type="evidence" value="ECO:0007669"/>
    <property type="project" value="UniProtKB-KW"/>
</dbReference>
<gene>
    <name evidence="3" type="ORF">SADO_15619</name>
</gene>
<feature type="domain" description="Glycosyltransferase subfamily 4-like N-terminal" evidence="2">
    <location>
        <begin position="14"/>
        <end position="107"/>
    </location>
</feature>
<dbReference type="Pfam" id="PF00534">
    <property type="entry name" value="Glycos_transf_1"/>
    <property type="match status" value="1"/>
</dbReference>
<name>A0ABV2B4Y1_9GAMM</name>
<organism evidence="3 4">
    <name type="scientific">Salinisphaera dokdonensis CL-ES53</name>
    <dbReference type="NCBI Taxonomy" id="1304272"/>
    <lineage>
        <taxon>Bacteria</taxon>
        <taxon>Pseudomonadati</taxon>
        <taxon>Pseudomonadota</taxon>
        <taxon>Gammaproteobacteria</taxon>
        <taxon>Salinisphaerales</taxon>
        <taxon>Salinisphaeraceae</taxon>
        <taxon>Salinisphaera</taxon>
    </lineage>
</organism>
<dbReference type="InterPro" id="IPR050194">
    <property type="entry name" value="Glycosyltransferase_grp1"/>
</dbReference>
<dbReference type="PANTHER" id="PTHR45947">
    <property type="entry name" value="SULFOQUINOVOSYL TRANSFERASE SQD2"/>
    <property type="match status" value="1"/>
</dbReference>
<keyword evidence="4" id="KW-1185">Reference proteome</keyword>
<dbReference type="Pfam" id="PF13439">
    <property type="entry name" value="Glyco_transf_4"/>
    <property type="match status" value="1"/>
</dbReference>
<keyword evidence="3" id="KW-0808">Transferase</keyword>
<proteinExistence type="predicted"/>
<dbReference type="InterPro" id="IPR028098">
    <property type="entry name" value="Glyco_trans_4-like_N"/>
</dbReference>
<dbReference type="PANTHER" id="PTHR45947:SF15">
    <property type="entry name" value="TEICHURONIC ACID BIOSYNTHESIS GLYCOSYLTRANSFERASE TUAC-RELATED"/>
    <property type="match status" value="1"/>
</dbReference>
<evidence type="ECO:0000313" key="4">
    <source>
        <dbReference type="Proteomes" id="UP001460888"/>
    </source>
</evidence>
<accession>A0ABV2B4Y1</accession>
<sequence length="321" mass="34365">MARWVIPAIEAMVVKGLEFDVIDAHYFYPDGVAAVALGVHFGKPVVITARGSDINLLPNYRGPRRQILAAANQAAAIISVSSALRDEMIAIGVDGGRVEVVRNGVDTGVFAPLDREATREKLGHDGPILLSVGHLVEAKGHHLAIRALPMLPTAKLVIIGEGPMERELKDLTESLGVAPRVMFIGNSSQERLRRYYTAADILVLATLREGMPNVVLEALACGTPVVATAVGGIPEIVTQPCAGRLMSARTPAAIADAVQKVLSSQIDRATVRAYAEDFGWAESTSRQLELFRRVTHRGVAAGEIEARHARAHWPSKGTGQS</sequence>
<protein>
    <submittedName>
        <fullName evidence="3">Group 1 glycosyl transferase</fullName>
    </submittedName>
</protein>
<evidence type="ECO:0000259" key="1">
    <source>
        <dbReference type="Pfam" id="PF00534"/>
    </source>
</evidence>
<evidence type="ECO:0000259" key="2">
    <source>
        <dbReference type="Pfam" id="PF13439"/>
    </source>
</evidence>
<comment type="caution">
    <text evidence="3">The sequence shown here is derived from an EMBL/GenBank/DDBJ whole genome shotgun (WGS) entry which is preliminary data.</text>
</comment>
<evidence type="ECO:0000313" key="3">
    <source>
        <dbReference type="EMBL" id="MES1930690.1"/>
    </source>
</evidence>
<reference evidence="3 4" key="1">
    <citation type="submission" date="2013-03" db="EMBL/GenBank/DDBJ databases">
        <title>Salinisphaera dokdonensis CL-ES53 Genome Sequencing.</title>
        <authorList>
            <person name="Li C."/>
            <person name="Lai Q."/>
            <person name="Shao Z."/>
        </authorList>
    </citation>
    <scope>NUCLEOTIDE SEQUENCE [LARGE SCALE GENOMIC DNA]</scope>
    <source>
        <strain evidence="3 4">CL-ES53</strain>
    </source>
</reference>
<dbReference type="EMBL" id="APND01000005">
    <property type="protein sequence ID" value="MES1930690.1"/>
    <property type="molecule type" value="Genomic_DNA"/>
</dbReference>
<dbReference type="Gene3D" id="3.40.50.2000">
    <property type="entry name" value="Glycogen Phosphorylase B"/>
    <property type="match status" value="2"/>
</dbReference>
<dbReference type="SUPFAM" id="SSF53756">
    <property type="entry name" value="UDP-Glycosyltransferase/glycogen phosphorylase"/>
    <property type="match status" value="1"/>
</dbReference>
<dbReference type="Proteomes" id="UP001460888">
    <property type="component" value="Unassembled WGS sequence"/>
</dbReference>